<gene>
    <name evidence="1" type="ORF">LCL61_07015</name>
</gene>
<evidence type="ECO:0000313" key="1">
    <source>
        <dbReference type="EMBL" id="WYW15302.1"/>
    </source>
</evidence>
<proteinExistence type="predicted"/>
<sequence length="77" mass="8573">MDATITPLPVPARHLYPIPEAMRLLSLSRSVIYELIRAGRLRSVKEGRARRIPATAITAYLELLTRESEGGHYGQTA</sequence>
<dbReference type="EMBL" id="CP150484">
    <property type="protein sequence ID" value="WYW15302.1"/>
    <property type="molecule type" value="Genomic_DNA"/>
</dbReference>
<accession>A0ACD5B7H9</accession>
<organism evidence="1 2">
    <name type="scientific">Amycolatopsis coloradensis</name>
    <dbReference type="NCBI Taxonomy" id="76021"/>
    <lineage>
        <taxon>Bacteria</taxon>
        <taxon>Bacillati</taxon>
        <taxon>Actinomycetota</taxon>
        <taxon>Actinomycetes</taxon>
        <taxon>Pseudonocardiales</taxon>
        <taxon>Pseudonocardiaceae</taxon>
        <taxon>Amycolatopsis</taxon>
    </lineage>
</organism>
<reference evidence="1" key="1">
    <citation type="submission" date="2023-10" db="EMBL/GenBank/DDBJ databases">
        <title>Whole genome sequencing of actinobacterial strain Amycolatopsis sp. (BCA-696) identifies the underlying plant growth-promoting genes.</title>
        <authorList>
            <person name="Gandham P."/>
            <person name="Vadla N."/>
            <person name="Saji A."/>
            <person name="Srinivas V."/>
            <person name="Ruperao P."/>
            <person name="Selvanayagam S."/>
            <person name="Saxena R.K."/>
            <person name="Rathore A."/>
            <person name="Gopalakrishnan S."/>
            <person name="Thakur V."/>
        </authorList>
    </citation>
    <scope>NUCLEOTIDE SEQUENCE</scope>
    <source>
        <strain evidence="1">BCA-696</strain>
    </source>
</reference>
<protein>
    <submittedName>
        <fullName evidence="1">Helix-turn-helix domain-containing protein</fullName>
    </submittedName>
</protein>
<keyword evidence="2" id="KW-1185">Reference proteome</keyword>
<evidence type="ECO:0000313" key="2">
    <source>
        <dbReference type="Proteomes" id="UP001456344"/>
    </source>
</evidence>
<name>A0ACD5B7H9_9PSEU</name>
<dbReference type="Proteomes" id="UP001456344">
    <property type="component" value="Chromosome"/>
</dbReference>